<dbReference type="AlphaFoldDB" id="A0A0E9UVG7"/>
<sequence length="52" mass="5666">MSSGCESKIMITIPTSIFRFGLLGKCIVVPAALSSLELLCDQVRMSVQLSKY</sequence>
<accession>A0A0E9UVG7</accession>
<name>A0A0E9UVG7_ANGAN</name>
<protein>
    <submittedName>
        <fullName evidence="1">Uncharacterized protein</fullName>
    </submittedName>
</protein>
<evidence type="ECO:0000313" key="1">
    <source>
        <dbReference type="EMBL" id="JAH69792.1"/>
    </source>
</evidence>
<reference evidence="1" key="1">
    <citation type="submission" date="2014-11" db="EMBL/GenBank/DDBJ databases">
        <authorList>
            <person name="Amaro Gonzalez C."/>
        </authorList>
    </citation>
    <scope>NUCLEOTIDE SEQUENCE</scope>
</reference>
<reference evidence="1" key="2">
    <citation type="journal article" date="2015" name="Fish Shellfish Immunol.">
        <title>Early steps in the European eel (Anguilla anguilla)-Vibrio vulnificus interaction in the gills: Role of the RtxA13 toxin.</title>
        <authorList>
            <person name="Callol A."/>
            <person name="Pajuelo D."/>
            <person name="Ebbesson L."/>
            <person name="Teles M."/>
            <person name="MacKenzie S."/>
            <person name="Amaro C."/>
        </authorList>
    </citation>
    <scope>NUCLEOTIDE SEQUENCE</scope>
</reference>
<dbReference type="EMBL" id="GBXM01038785">
    <property type="protein sequence ID" value="JAH69792.1"/>
    <property type="molecule type" value="Transcribed_RNA"/>
</dbReference>
<proteinExistence type="predicted"/>
<organism evidence="1">
    <name type="scientific">Anguilla anguilla</name>
    <name type="common">European freshwater eel</name>
    <name type="synonym">Muraena anguilla</name>
    <dbReference type="NCBI Taxonomy" id="7936"/>
    <lineage>
        <taxon>Eukaryota</taxon>
        <taxon>Metazoa</taxon>
        <taxon>Chordata</taxon>
        <taxon>Craniata</taxon>
        <taxon>Vertebrata</taxon>
        <taxon>Euteleostomi</taxon>
        <taxon>Actinopterygii</taxon>
        <taxon>Neopterygii</taxon>
        <taxon>Teleostei</taxon>
        <taxon>Anguilliformes</taxon>
        <taxon>Anguillidae</taxon>
        <taxon>Anguilla</taxon>
    </lineage>
</organism>